<dbReference type="InterPro" id="IPR001678">
    <property type="entry name" value="MeTrfase_RsmB-F_NOP2_dom"/>
</dbReference>
<comment type="similarity">
    <text evidence="5">Belongs to the class I-like SAM-binding methyltransferase superfamily. RsmB/NOP family.</text>
</comment>
<dbReference type="Pfam" id="PF01189">
    <property type="entry name" value="Methyltr_RsmB-F"/>
    <property type="match status" value="1"/>
</dbReference>
<dbReference type="EMBL" id="BRYA01000677">
    <property type="protein sequence ID" value="GMI29123.1"/>
    <property type="molecule type" value="Genomic_DNA"/>
</dbReference>
<evidence type="ECO:0000256" key="5">
    <source>
        <dbReference type="PROSITE-ProRule" id="PRU01023"/>
    </source>
</evidence>
<accession>A0A9W7L4I9</accession>
<dbReference type="CDD" id="cd02440">
    <property type="entry name" value="AdoMet_MTases"/>
    <property type="match status" value="1"/>
</dbReference>
<dbReference type="OrthoDB" id="4418812at2759"/>
<dbReference type="SUPFAM" id="SSF53335">
    <property type="entry name" value="S-adenosyl-L-methionine-dependent methyltransferases"/>
    <property type="match status" value="1"/>
</dbReference>
<dbReference type="GO" id="GO:0000470">
    <property type="term" value="P:maturation of LSU-rRNA"/>
    <property type="evidence" value="ECO:0007669"/>
    <property type="project" value="TreeGrafter"/>
</dbReference>
<evidence type="ECO:0000313" key="8">
    <source>
        <dbReference type="Proteomes" id="UP001165065"/>
    </source>
</evidence>
<keyword evidence="3 5" id="KW-0949">S-adenosyl-L-methionine</keyword>
<dbReference type="AlphaFoldDB" id="A0A9W7L4I9"/>
<feature type="binding site" evidence="5">
    <location>
        <position position="175"/>
    </location>
    <ligand>
        <name>S-adenosyl-L-methionine</name>
        <dbReference type="ChEBI" id="CHEBI:59789"/>
    </ligand>
</feature>
<dbReference type="Gene3D" id="3.40.50.150">
    <property type="entry name" value="Vaccinia Virus protein VP39"/>
    <property type="match status" value="1"/>
</dbReference>
<comment type="caution">
    <text evidence="7">The sequence shown here is derived from an EMBL/GenBank/DDBJ whole genome shotgun (WGS) entry which is preliminary data.</text>
</comment>
<keyword evidence="1 5" id="KW-0489">Methyltransferase</keyword>
<evidence type="ECO:0000256" key="4">
    <source>
        <dbReference type="ARBA" id="ARBA00022884"/>
    </source>
</evidence>
<dbReference type="PANTHER" id="PTHR22807">
    <property type="entry name" value="NOP2 YEAST -RELATED NOL1/NOP2/FMU SUN DOMAIN-CONTAINING"/>
    <property type="match status" value="1"/>
</dbReference>
<feature type="binding site" evidence="5">
    <location>
        <position position="130"/>
    </location>
    <ligand>
        <name>S-adenosyl-L-methionine</name>
        <dbReference type="ChEBI" id="CHEBI:59789"/>
    </ligand>
</feature>
<dbReference type="PROSITE" id="PS51686">
    <property type="entry name" value="SAM_MT_RSMB_NOP"/>
    <property type="match status" value="1"/>
</dbReference>
<evidence type="ECO:0000256" key="2">
    <source>
        <dbReference type="ARBA" id="ARBA00022679"/>
    </source>
</evidence>
<reference evidence="8" key="1">
    <citation type="journal article" date="2023" name="Commun. Biol.">
        <title>Genome analysis of Parmales, the sister group of diatoms, reveals the evolutionary specialization of diatoms from phago-mixotrophs to photoautotrophs.</title>
        <authorList>
            <person name="Ban H."/>
            <person name="Sato S."/>
            <person name="Yoshikawa S."/>
            <person name="Yamada K."/>
            <person name="Nakamura Y."/>
            <person name="Ichinomiya M."/>
            <person name="Sato N."/>
            <person name="Blanc-Mathieu R."/>
            <person name="Endo H."/>
            <person name="Kuwata A."/>
            <person name="Ogata H."/>
        </authorList>
    </citation>
    <scope>NUCLEOTIDE SEQUENCE [LARGE SCALE GENOMIC DNA]</scope>
</reference>
<dbReference type="PRINTS" id="PR02008">
    <property type="entry name" value="RCMTFAMILY"/>
</dbReference>
<dbReference type="GO" id="GO:0003723">
    <property type="term" value="F:RNA binding"/>
    <property type="evidence" value="ECO:0007669"/>
    <property type="project" value="UniProtKB-UniRule"/>
</dbReference>
<keyword evidence="2 5" id="KW-0808">Transferase</keyword>
<dbReference type="GO" id="GO:0070475">
    <property type="term" value="P:rRNA base methylation"/>
    <property type="evidence" value="ECO:0007669"/>
    <property type="project" value="TreeGrafter"/>
</dbReference>
<feature type="active site" description="Nucleophile" evidence="5">
    <location>
        <position position="227"/>
    </location>
</feature>
<dbReference type="InterPro" id="IPR049560">
    <property type="entry name" value="MeTrfase_RsmB-F_NOP2_cat"/>
</dbReference>
<dbReference type="PANTHER" id="PTHR22807:SF30">
    <property type="entry name" value="28S RRNA (CYTOSINE(4447)-C(5))-METHYLTRANSFERASE-RELATED"/>
    <property type="match status" value="1"/>
</dbReference>
<gene>
    <name evidence="7" type="ORF">TrCOL_g7503</name>
</gene>
<evidence type="ECO:0000259" key="6">
    <source>
        <dbReference type="PROSITE" id="PS51686"/>
    </source>
</evidence>
<dbReference type="Proteomes" id="UP001165065">
    <property type="component" value="Unassembled WGS sequence"/>
</dbReference>
<feature type="binding site" evidence="5">
    <location>
        <begin position="109"/>
        <end position="115"/>
    </location>
    <ligand>
        <name>S-adenosyl-L-methionine</name>
        <dbReference type="ChEBI" id="CHEBI:59789"/>
    </ligand>
</feature>
<evidence type="ECO:0000256" key="1">
    <source>
        <dbReference type="ARBA" id="ARBA00022603"/>
    </source>
</evidence>
<organism evidence="7 8">
    <name type="scientific">Triparma columacea</name>
    <dbReference type="NCBI Taxonomy" id="722753"/>
    <lineage>
        <taxon>Eukaryota</taxon>
        <taxon>Sar</taxon>
        <taxon>Stramenopiles</taxon>
        <taxon>Ochrophyta</taxon>
        <taxon>Bolidophyceae</taxon>
        <taxon>Parmales</taxon>
        <taxon>Triparmaceae</taxon>
        <taxon>Triparma</taxon>
    </lineage>
</organism>
<proteinExistence type="inferred from homology"/>
<feature type="domain" description="SAM-dependent MTase RsmB/NOP-type" evidence="6">
    <location>
        <begin position="8"/>
        <end position="289"/>
    </location>
</feature>
<dbReference type="InterPro" id="IPR029063">
    <property type="entry name" value="SAM-dependent_MTases_sf"/>
</dbReference>
<sequence length="293" mass="32232">MGTWLRDKIEVQGGDVMEVSRVYTLSIPGVYVTVKGPQDSSSSSDVMMKMRERGMNVQIMKGGSLKVKGGGRIKDWVGYDEGEWWIQDPSSTLPVLCMGTPPGLVVDLCCAPGGKLMQLSGYGIPVVGVELKGNRVRRVKENLKRVGMEHVDVHEGDGRVWRVEGGKEVKGVLVDAPCSSTGTGRRNSDVMCYEGGDLEELVELQKELVENAVGMVGEGGRIVYSTCSLLREENEEQVERFLKELPVVMDPVREDEVAGFEDCVKEDGTVRVWPGEDRDGFFVARFRKTQGGP</sequence>
<feature type="binding site" evidence="5">
    <location>
        <position position="157"/>
    </location>
    <ligand>
        <name>S-adenosyl-L-methionine</name>
        <dbReference type="ChEBI" id="CHEBI:59789"/>
    </ligand>
</feature>
<name>A0A9W7L4I9_9STRA</name>
<dbReference type="GO" id="GO:0009383">
    <property type="term" value="F:rRNA (cytosine-C5-)-methyltransferase activity"/>
    <property type="evidence" value="ECO:0007669"/>
    <property type="project" value="TreeGrafter"/>
</dbReference>
<evidence type="ECO:0000256" key="3">
    <source>
        <dbReference type="ARBA" id="ARBA00022691"/>
    </source>
</evidence>
<dbReference type="InterPro" id="IPR023267">
    <property type="entry name" value="RCMT"/>
</dbReference>
<dbReference type="GO" id="GO:0005730">
    <property type="term" value="C:nucleolus"/>
    <property type="evidence" value="ECO:0007669"/>
    <property type="project" value="TreeGrafter"/>
</dbReference>
<protein>
    <recommendedName>
        <fullName evidence="6">SAM-dependent MTase RsmB/NOP-type domain-containing protein</fullName>
    </recommendedName>
</protein>
<keyword evidence="8" id="KW-1185">Reference proteome</keyword>
<evidence type="ECO:0000313" key="7">
    <source>
        <dbReference type="EMBL" id="GMI29123.1"/>
    </source>
</evidence>
<keyword evidence="4 5" id="KW-0694">RNA-binding</keyword>